<sequence>MRFLARFLVPRSLRARLILLILGSVLLTQAATLVTVSYFRHKFMEDVAIGYIVTTIRTLRAALSEVPAEDRADFVRTASQNQWRLWSRVLPAEAKLQRFNGRRPPPPPRATPRPPPPPPSDARPGDRPPPDGHG</sequence>
<gene>
    <name evidence="2" type="ORF">AFM18_21480</name>
</gene>
<dbReference type="EMBL" id="LGVG01000033">
    <property type="protein sequence ID" value="KNE25569.1"/>
    <property type="molecule type" value="Genomic_DNA"/>
</dbReference>
<dbReference type="AlphaFoldDB" id="A0AAW3I0N3"/>
<evidence type="ECO:0000256" key="1">
    <source>
        <dbReference type="SAM" id="MobiDB-lite"/>
    </source>
</evidence>
<comment type="caution">
    <text evidence="2">The sequence shown here is derived from an EMBL/GenBank/DDBJ whole genome shotgun (WGS) entry which is preliminary data.</text>
</comment>
<name>A0AAW3I0N3_9BURK</name>
<accession>A0AAW3I0N3</accession>
<evidence type="ECO:0000313" key="2">
    <source>
        <dbReference type="EMBL" id="KNE25569.1"/>
    </source>
</evidence>
<proteinExistence type="predicted"/>
<feature type="non-terminal residue" evidence="2">
    <location>
        <position position="134"/>
    </location>
</feature>
<reference evidence="2 3" key="1">
    <citation type="submission" date="2015-07" db="EMBL/GenBank/DDBJ databases">
        <title>Draft genome of Achromobacter spanius.</title>
        <authorList>
            <person name="Wang X."/>
        </authorList>
    </citation>
    <scope>NUCLEOTIDE SEQUENCE [LARGE SCALE GENOMIC DNA]</scope>
    <source>
        <strain evidence="2 3">CGMCC9173</strain>
    </source>
</reference>
<feature type="compositionally biased region" description="Pro residues" evidence="1">
    <location>
        <begin position="103"/>
        <end position="121"/>
    </location>
</feature>
<feature type="compositionally biased region" description="Basic and acidic residues" evidence="1">
    <location>
        <begin position="123"/>
        <end position="134"/>
    </location>
</feature>
<protein>
    <submittedName>
        <fullName evidence="2">ATPase</fullName>
    </submittedName>
</protein>
<evidence type="ECO:0000313" key="3">
    <source>
        <dbReference type="Proteomes" id="UP000037511"/>
    </source>
</evidence>
<feature type="region of interest" description="Disordered" evidence="1">
    <location>
        <begin position="96"/>
        <end position="134"/>
    </location>
</feature>
<dbReference type="Proteomes" id="UP000037511">
    <property type="component" value="Unassembled WGS sequence"/>
</dbReference>
<organism evidence="2 3">
    <name type="scientific">Achromobacter spanius</name>
    <dbReference type="NCBI Taxonomy" id="217203"/>
    <lineage>
        <taxon>Bacteria</taxon>
        <taxon>Pseudomonadati</taxon>
        <taxon>Pseudomonadota</taxon>
        <taxon>Betaproteobacteria</taxon>
        <taxon>Burkholderiales</taxon>
        <taxon>Alcaligenaceae</taxon>
        <taxon>Achromobacter</taxon>
    </lineage>
</organism>